<dbReference type="AlphaFoldDB" id="A0AAD9ZF82"/>
<evidence type="ECO:0000313" key="2">
    <source>
        <dbReference type="Proteomes" id="UP001276659"/>
    </source>
</evidence>
<proteinExistence type="predicted"/>
<organism evidence="1 2">
    <name type="scientific">Lepraria neglecta</name>
    <dbReference type="NCBI Taxonomy" id="209136"/>
    <lineage>
        <taxon>Eukaryota</taxon>
        <taxon>Fungi</taxon>
        <taxon>Dikarya</taxon>
        <taxon>Ascomycota</taxon>
        <taxon>Pezizomycotina</taxon>
        <taxon>Lecanoromycetes</taxon>
        <taxon>OSLEUM clade</taxon>
        <taxon>Lecanoromycetidae</taxon>
        <taxon>Lecanorales</taxon>
        <taxon>Lecanorineae</taxon>
        <taxon>Stereocaulaceae</taxon>
        <taxon>Lepraria</taxon>
    </lineage>
</organism>
<dbReference type="InterPro" id="IPR053178">
    <property type="entry name" value="Osmoadaptation_assoc"/>
</dbReference>
<keyword evidence="2" id="KW-1185">Reference proteome</keyword>
<protein>
    <submittedName>
        <fullName evidence="1">Uncharacterized protein</fullName>
    </submittedName>
</protein>
<dbReference type="Proteomes" id="UP001276659">
    <property type="component" value="Unassembled WGS sequence"/>
</dbReference>
<dbReference type="EMBL" id="JASNWA010000004">
    <property type="protein sequence ID" value="KAK3177035.1"/>
    <property type="molecule type" value="Genomic_DNA"/>
</dbReference>
<gene>
    <name evidence="1" type="ORF">OEA41_008361</name>
</gene>
<name>A0AAD9ZF82_9LECA</name>
<sequence length="391" mass="43911">MTRLGWIQRDNSLALQGHILYSRALQVLRKALLSEHEIYEDKIFAAGYVLSIYELFESTTPSIAGWNSHISGLGNLVLQRGIARHRSTLGQATLEEFRTSSMIQCIQFRKSSFLGTSEWLTQPWDGADKDVYQRLFDKGFALAALLEEMDHVSLTSFDTSIQTRSKYLRRCSNVDSELEAWYQELLLESPTPLYWTADSTFTGASSSGSHLKEALEPQKLPPFSFPTLRLGCIMANFWGLKLILSNNIALVCGAILSTGNHARDHSSHTQPTLGLKSTAQRLLAQHGTPHRLELATNIMRSMPYCLNDNMGLLGAQKSLFALRVALFSLRRHPGEELKWCQATYQEFDNRKGLRYAREIAKLDGKYSAARWDSLPMGVSPQHGVEALVEGL</sequence>
<dbReference type="PANTHER" id="PTHR38111">
    <property type="entry name" value="ZN(2)-C6 FUNGAL-TYPE DOMAIN-CONTAINING PROTEIN-RELATED"/>
    <property type="match status" value="1"/>
</dbReference>
<comment type="caution">
    <text evidence="1">The sequence shown here is derived from an EMBL/GenBank/DDBJ whole genome shotgun (WGS) entry which is preliminary data.</text>
</comment>
<evidence type="ECO:0000313" key="1">
    <source>
        <dbReference type="EMBL" id="KAK3177035.1"/>
    </source>
</evidence>
<accession>A0AAD9ZF82</accession>
<reference evidence="1" key="1">
    <citation type="submission" date="2022-11" db="EMBL/GenBank/DDBJ databases">
        <title>Chromosomal genome sequence assembly and mating type (MAT) locus characterization of the leprose asexual lichenized fungus Lepraria neglecta (Nyl.) Erichsen.</title>
        <authorList>
            <person name="Allen J.L."/>
            <person name="Pfeffer B."/>
        </authorList>
    </citation>
    <scope>NUCLEOTIDE SEQUENCE</scope>
    <source>
        <strain evidence="1">Allen 5258</strain>
    </source>
</reference>
<dbReference type="PANTHER" id="PTHR38111:SF11">
    <property type="entry name" value="TRANSCRIPTION FACTOR DOMAIN-CONTAINING PROTEIN-RELATED"/>
    <property type="match status" value="1"/>
</dbReference>